<dbReference type="Proteomes" id="UP000597444">
    <property type="component" value="Unassembled WGS sequence"/>
</dbReference>
<accession>A0A8J3IJY3</accession>
<organism evidence="2 3">
    <name type="scientific">Reticulibacter mediterranei</name>
    <dbReference type="NCBI Taxonomy" id="2778369"/>
    <lineage>
        <taxon>Bacteria</taxon>
        <taxon>Bacillati</taxon>
        <taxon>Chloroflexota</taxon>
        <taxon>Ktedonobacteria</taxon>
        <taxon>Ktedonobacterales</taxon>
        <taxon>Reticulibacteraceae</taxon>
        <taxon>Reticulibacter</taxon>
    </lineage>
</organism>
<dbReference type="AlphaFoldDB" id="A0A8J3IJY3"/>
<name>A0A8J3IJY3_9CHLR</name>
<reference evidence="2" key="1">
    <citation type="submission" date="2020-10" db="EMBL/GenBank/DDBJ databases">
        <title>Taxonomic study of unclassified bacteria belonging to the class Ktedonobacteria.</title>
        <authorList>
            <person name="Yabe S."/>
            <person name="Wang C.M."/>
            <person name="Zheng Y."/>
            <person name="Sakai Y."/>
            <person name="Cavaletti L."/>
            <person name="Monciardini P."/>
            <person name="Donadio S."/>
        </authorList>
    </citation>
    <scope>NUCLEOTIDE SEQUENCE</scope>
    <source>
        <strain evidence="2">ID150040</strain>
    </source>
</reference>
<dbReference type="EMBL" id="BNJK01000001">
    <property type="protein sequence ID" value="GHO92824.1"/>
    <property type="molecule type" value="Genomic_DNA"/>
</dbReference>
<evidence type="ECO:0000313" key="3">
    <source>
        <dbReference type="Proteomes" id="UP000597444"/>
    </source>
</evidence>
<protein>
    <submittedName>
        <fullName evidence="2">Uncharacterized protein</fullName>
    </submittedName>
</protein>
<feature type="region of interest" description="Disordered" evidence="1">
    <location>
        <begin position="54"/>
        <end position="77"/>
    </location>
</feature>
<comment type="caution">
    <text evidence="2">The sequence shown here is derived from an EMBL/GenBank/DDBJ whole genome shotgun (WGS) entry which is preliminary data.</text>
</comment>
<evidence type="ECO:0000313" key="2">
    <source>
        <dbReference type="EMBL" id="GHO92824.1"/>
    </source>
</evidence>
<proteinExistence type="predicted"/>
<gene>
    <name evidence="2" type="ORF">KSF_028720</name>
</gene>
<evidence type="ECO:0000256" key="1">
    <source>
        <dbReference type="SAM" id="MobiDB-lite"/>
    </source>
</evidence>
<sequence length="85" mass="9888">MLYTITMRTNHIRFDDLHPVLWRGRMCGSFPIDLQTRRDSYIVKWNISEFGYKSRNDKERQPEGETHGKHDGSRGSYGAMAVVAV</sequence>
<keyword evidence="3" id="KW-1185">Reference proteome</keyword>
<feature type="compositionally biased region" description="Basic and acidic residues" evidence="1">
    <location>
        <begin position="54"/>
        <end position="73"/>
    </location>
</feature>